<keyword evidence="3 5" id="KW-1133">Transmembrane helix</keyword>
<dbReference type="AlphaFoldDB" id="A0A0P6YDF3"/>
<feature type="transmembrane region" description="Helical" evidence="5">
    <location>
        <begin position="98"/>
        <end position="115"/>
    </location>
</feature>
<accession>A0A0P6YDF3</accession>
<dbReference type="GO" id="GO:0016765">
    <property type="term" value="F:transferase activity, transferring alkyl or aryl (other than methyl) groups"/>
    <property type="evidence" value="ECO:0007669"/>
    <property type="project" value="InterPro"/>
</dbReference>
<dbReference type="NCBIfam" id="NF008977">
    <property type="entry name" value="PRK12324.1-2"/>
    <property type="match status" value="1"/>
</dbReference>
<dbReference type="InterPro" id="IPR050475">
    <property type="entry name" value="Prenyltransferase_related"/>
</dbReference>
<dbReference type="PANTHER" id="PTHR42723">
    <property type="entry name" value="CHLOROPHYLL SYNTHASE"/>
    <property type="match status" value="1"/>
</dbReference>
<keyword evidence="6" id="KW-0328">Glycosyltransferase</keyword>
<dbReference type="InterPro" id="IPR000537">
    <property type="entry name" value="UbiA_prenyltransferase"/>
</dbReference>
<evidence type="ECO:0000256" key="1">
    <source>
        <dbReference type="ARBA" id="ARBA00004141"/>
    </source>
</evidence>
<dbReference type="GO" id="GO:0016757">
    <property type="term" value="F:glycosyltransferase activity"/>
    <property type="evidence" value="ECO:0007669"/>
    <property type="project" value="UniProtKB-KW"/>
</dbReference>
<keyword evidence="4 5" id="KW-0472">Membrane</keyword>
<feature type="transmembrane region" description="Helical" evidence="5">
    <location>
        <begin position="52"/>
        <end position="77"/>
    </location>
</feature>
<dbReference type="Pfam" id="PF01040">
    <property type="entry name" value="UbiA"/>
    <property type="match status" value="1"/>
</dbReference>
<dbReference type="CDD" id="cd13963">
    <property type="entry name" value="PT_UbiA_2"/>
    <property type="match status" value="1"/>
</dbReference>
<keyword evidence="2 5" id="KW-0812">Transmembrane</keyword>
<dbReference type="NCBIfam" id="NF008978">
    <property type="entry name" value="PRK12324.1-4"/>
    <property type="match status" value="1"/>
</dbReference>
<keyword evidence="6" id="KW-0808">Transferase</keyword>
<reference evidence="6 7" key="1">
    <citation type="submission" date="2015-07" db="EMBL/GenBank/DDBJ databases">
        <title>Whole genome sequence of Ardenticatena maritima DSM 23922.</title>
        <authorList>
            <person name="Hemp J."/>
            <person name="Ward L.M."/>
            <person name="Pace L.A."/>
            <person name="Fischer W.W."/>
        </authorList>
    </citation>
    <scope>NUCLEOTIDE SEQUENCE [LARGE SCALE GENOMIC DNA]</scope>
    <source>
        <strain evidence="6 7">110S</strain>
    </source>
</reference>
<evidence type="ECO:0000313" key="7">
    <source>
        <dbReference type="Proteomes" id="UP000050502"/>
    </source>
</evidence>
<dbReference type="OrthoDB" id="9803632at2"/>
<evidence type="ECO:0000256" key="3">
    <source>
        <dbReference type="ARBA" id="ARBA00022989"/>
    </source>
</evidence>
<sequence>MPSFQPHESDTSPYSQMMALLETMRPKQWTKNLVIFAGLVFSDDRLLLSPPAVLTSVAAFGLFCLLSSAVYILNDLADIEKDRQHPVKRHRPLPSGRLKRSVATISVILLFGTLIPCAFWLQKWFGVAALAYVLNNLAYTFILKNIVLLDVFSIAAGFVLRAMAGAFVIEAPISPWLYVVTILLALFLAISKRRHELILLQQNRGSHRRVLEEYTEELLDEMLSVVTASTVIAYSLYTFTAQNLPDNHAMMLTIPFALYGLFRYLYLIHRKNLGGAPEEALLQDKPLMATILLWGVLVISILYIFPR</sequence>
<comment type="subcellular location">
    <subcellularLocation>
        <location evidence="1">Membrane</location>
        <topology evidence="1">Multi-pass membrane protein</topology>
    </subcellularLocation>
</comment>
<dbReference type="PANTHER" id="PTHR42723:SF1">
    <property type="entry name" value="CHLOROPHYLL SYNTHASE, CHLOROPLASTIC"/>
    <property type="match status" value="1"/>
</dbReference>
<name>A0A0P6YDF3_9CHLR</name>
<dbReference type="RefSeq" id="WP_054491815.1">
    <property type="nucleotide sequence ID" value="NZ_BBZA01000017.1"/>
</dbReference>
<dbReference type="InterPro" id="IPR044878">
    <property type="entry name" value="UbiA_sf"/>
</dbReference>
<feature type="transmembrane region" description="Helical" evidence="5">
    <location>
        <begin position="249"/>
        <end position="266"/>
    </location>
</feature>
<dbReference type="EMBL" id="LGKN01000002">
    <property type="protein sequence ID" value="KPL90055.1"/>
    <property type="molecule type" value="Genomic_DNA"/>
</dbReference>
<protein>
    <submittedName>
        <fullName evidence="6">Phosphoribose diphosphate:decaprenyl-phosphate phosphoribosyltransferase</fullName>
    </submittedName>
</protein>
<dbReference type="Gene3D" id="1.10.357.140">
    <property type="entry name" value="UbiA prenyltransferase"/>
    <property type="match status" value="1"/>
</dbReference>
<gene>
    <name evidence="6" type="ORF">SE16_00270</name>
</gene>
<comment type="caution">
    <text evidence="6">The sequence shown here is derived from an EMBL/GenBank/DDBJ whole genome shotgun (WGS) entry which is preliminary data.</text>
</comment>
<organism evidence="6 7">
    <name type="scientific">Ardenticatena maritima</name>
    <dbReference type="NCBI Taxonomy" id="872965"/>
    <lineage>
        <taxon>Bacteria</taxon>
        <taxon>Bacillati</taxon>
        <taxon>Chloroflexota</taxon>
        <taxon>Ardenticatenia</taxon>
        <taxon>Ardenticatenales</taxon>
        <taxon>Ardenticatenaceae</taxon>
        <taxon>Ardenticatena</taxon>
    </lineage>
</organism>
<dbReference type="Proteomes" id="UP000050502">
    <property type="component" value="Unassembled WGS sequence"/>
</dbReference>
<feature type="transmembrane region" description="Helical" evidence="5">
    <location>
        <begin position="218"/>
        <end position="237"/>
    </location>
</feature>
<proteinExistence type="predicted"/>
<feature type="transmembrane region" description="Helical" evidence="5">
    <location>
        <begin position="287"/>
        <end position="305"/>
    </location>
</feature>
<dbReference type="GO" id="GO:0016020">
    <property type="term" value="C:membrane"/>
    <property type="evidence" value="ECO:0007669"/>
    <property type="project" value="UniProtKB-SubCell"/>
</dbReference>
<evidence type="ECO:0000313" key="6">
    <source>
        <dbReference type="EMBL" id="KPL90055.1"/>
    </source>
</evidence>
<feature type="transmembrane region" description="Helical" evidence="5">
    <location>
        <begin position="175"/>
        <end position="191"/>
    </location>
</feature>
<evidence type="ECO:0000256" key="4">
    <source>
        <dbReference type="ARBA" id="ARBA00023136"/>
    </source>
</evidence>
<evidence type="ECO:0000256" key="5">
    <source>
        <dbReference type="SAM" id="Phobius"/>
    </source>
</evidence>
<evidence type="ECO:0000256" key="2">
    <source>
        <dbReference type="ARBA" id="ARBA00022692"/>
    </source>
</evidence>
<feature type="transmembrane region" description="Helical" evidence="5">
    <location>
        <begin position="146"/>
        <end position="169"/>
    </location>
</feature>